<sequence>MSVPWTVVLPVKPFAVGKSRLALWAGTRRAALAGAFYADTLDAVLAAATVGLVVVVTDEPLAAARAAASGALPLADRPRSGLNAAALHGASYARALAPAAPVAVLAADLPALRPAELDRVLTSAARHPRAFLADHTGRGTTVLTAAAGQPLRPAFEGPSQRNHRLGGAQELAGVHAPSVRLDVDTVDDLRLAEQLGLGPHTDRALSVPGPGVRTPTAPAGFGGADR</sequence>
<feature type="binding site" evidence="5">
    <location>
        <position position="140"/>
    </location>
    <ligand>
        <name>phosphoenolpyruvate</name>
        <dbReference type="ChEBI" id="CHEBI:58702"/>
    </ligand>
</feature>
<name>A0ABU7PG09_9ACTN</name>
<dbReference type="SUPFAM" id="SSF53448">
    <property type="entry name" value="Nucleotide-diphospho-sugar transferases"/>
    <property type="match status" value="1"/>
</dbReference>
<dbReference type="PANTHER" id="PTHR40392:SF1">
    <property type="entry name" value="2-PHOSPHO-L-LACTATE GUANYLYLTRANSFERASE"/>
    <property type="match status" value="1"/>
</dbReference>
<evidence type="ECO:0000313" key="8">
    <source>
        <dbReference type="EMBL" id="MEE4544648.1"/>
    </source>
</evidence>
<dbReference type="Pfam" id="PF12804">
    <property type="entry name" value="NTP_transf_3"/>
    <property type="match status" value="1"/>
</dbReference>
<comment type="caution">
    <text evidence="8">The sequence shown here is derived from an EMBL/GenBank/DDBJ whole genome shotgun (WGS) entry which is preliminary data.</text>
</comment>
<evidence type="ECO:0000256" key="2">
    <source>
        <dbReference type="ARBA" id="ARBA00022695"/>
    </source>
</evidence>
<dbReference type="GO" id="GO:0043814">
    <property type="term" value="F:phospholactate guanylyltransferase activity"/>
    <property type="evidence" value="ECO:0007669"/>
    <property type="project" value="UniProtKB-EC"/>
</dbReference>
<dbReference type="InterPro" id="IPR029044">
    <property type="entry name" value="Nucleotide-diphossugar_trans"/>
</dbReference>
<accession>A0ABU7PG09</accession>
<evidence type="ECO:0000256" key="3">
    <source>
        <dbReference type="ARBA" id="ARBA00022741"/>
    </source>
</evidence>
<feature type="binding site" evidence="5">
    <location>
        <position position="159"/>
    </location>
    <ligand>
        <name>phosphoenolpyruvate</name>
        <dbReference type="ChEBI" id="CHEBI:58702"/>
    </ligand>
</feature>
<dbReference type="Gene3D" id="3.90.550.10">
    <property type="entry name" value="Spore Coat Polysaccharide Biosynthesis Protein SpsA, Chain A"/>
    <property type="match status" value="1"/>
</dbReference>
<protein>
    <recommendedName>
        <fullName evidence="5">Phosphoenolpyruvate guanylyltransferase</fullName>
        <shortName evidence="5">PEP guanylyltransferase</shortName>
        <ecNumber evidence="5">2.7.7.105</ecNumber>
    </recommendedName>
</protein>
<evidence type="ECO:0000256" key="5">
    <source>
        <dbReference type="HAMAP-Rule" id="MF_02114"/>
    </source>
</evidence>
<proteinExistence type="inferred from homology"/>
<reference evidence="8 9" key="1">
    <citation type="submission" date="2023-12" db="EMBL/GenBank/DDBJ databases">
        <title>Streptomyces sp. V4-01.</title>
        <authorList>
            <person name="Somphong A."/>
            <person name="Phongsopitanun W."/>
        </authorList>
    </citation>
    <scope>NUCLEOTIDE SEQUENCE [LARGE SCALE GENOMIC DNA]</scope>
    <source>
        <strain evidence="8 9">V4-01</strain>
    </source>
</reference>
<evidence type="ECO:0000256" key="6">
    <source>
        <dbReference type="SAM" id="MobiDB-lite"/>
    </source>
</evidence>
<comment type="pathway">
    <text evidence="5">Cofactor biosynthesis; coenzyme F420 biosynthesis.</text>
</comment>
<dbReference type="InterPro" id="IPR002835">
    <property type="entry name" value="CofC"/>
</dbReference>
<comment type="catalytic activity">
    <reaction evidence="5">
        <text>phosphoenolpyruvate + GTP + H(+) = enolpyruvoyl-2-diphospho-5'-guanosine + diphosphate</text>
        <dbReference type="Rhea" id="RHEA:30519"/>
        <dbReference type="ChEBI" id="CHEBI:15378"/>
        <dbReference type="ChEBI" id="CHEBI:33019"/>
        <dbReference type="ChEBI" id="CHEBI:37565"/>
        <dbReference type="ChEBI" id="CHEBI:58702"/>
        <dbReference type="ChEBI" id="CHEBI:143701"/>
        <dbReference type="EC" id="2.7.7.105"/>
    </reaction>
</comment>
<comment type="similarity">
    <text evidence="5">Belongs to the CofC family.</text>
</comment>
<keyword evidence="2 5" id="KW-0548">Nucleotidyltransferase</keyword>
<keyword evidence="9" id="KW-1185">Reference proteome</keyword>
<evidence type="ECO:0000256" key="4">
    <source>
        <dbReference type="ARBA" id="ARBA00023134"/>
    </source>
</evidence>
<evidence type="ECO:0000259" key="7">
    <source>
        <dbReference type="Pfam" id="PF12804"/>
    </source>
</evidence>
<gene>
    <name evidence="8" type="primary">cofC</name>
    <name evidence="5" type="synonym">fbiD</name>
    <name evidence="8" type="ORF">V2S66_22045</name>
</gene>
<dbReference type="EMBL" id="JAZEWV010000019">
    <property type="protein sequence ID" value="MEE4544648.1"/>
    <property type="molecule type" value="Genomic_DNA"/>
</dbReference>
<comment type="caution">
    <text evidence="5">Lacks conserved residue(s) required for the propagation of feature annotation.</text>
</comment>
<dbReference type="EC" id="2.7.7.105" evidence="5"/>
<dbReference type="PANTHER" id="PTHR40392">
    <property type="entry name" value="2-PHOSPHO-L-LACTATE GUANYLYLTRANSFERASE"/>
    <property type="match status" value="1"/>
</dbReference>
<feature type="region of interest" description="Disordered" evidence="6">
    <location>
        <begin position="199"/>
        <end position="226"/>
    </location>
</feature>
<dbReference type="RefSeq" id="WP_330797649.1">
    <property type="nucleotide sequence ID" value="NZ_JAZEWV010000019.1"/>
</dbReference>
<evidence type="ECO:0000256" key="1">
    <source>
        <dbReference type="ARBA" id="ARBA00022679"/>
    </source>
</evidence>
<dbReference type="InterPro" id="IPR025877">
    <property type="entry name" value="MobA-like_NTP_Trfase"/>
</dbReference>
<evidence type="ECO:0000313" key="9">
    <source>
        <dbReference type="Proteomes" id="UP001344658"/>
    </source>
</evidence>
<dbReference type="NCBIfam" id="TIGR03552">
    <property type="entry name" value="F420_cofC"/>
    <property type="match status" value="1"/>
</dbReference>
<comment type="function">
    <text evidence="5">Guanylyltransferase that catalyzes the activation of phosphoenolpyruvate (PEP) as enolpyruvoyl-2-diphospho-5'-guanosine, via the condensation of PEP with GTP. It is involved in the biosynthesis of coenzyme F420, a hydride carrier cofactor.</text>
</comment>
<keyword evidence="4 5" id="KW-0342">GTP-binding</keyword>
<dbReference type="HAMAP" id="MF_02114">
    <property type="entry name" value="CofC"/>
    <property type="match status" value="1"/>
</dbReference>
<keyword evidence="1 5" id="KW-0808">Transferase</keyword>
<dbReference type="Proteomes" id="UP001344658">
    <property type="component" value="Unassembled WGS sequence"/>
</dbReference>
<organism evidence="8 9">
    <name type="scientific">Actinacidiphila polyblastidii</name>
    <dbReference type="NCBI Taxonomy" id="3110430"/>
    <lineage>
        <taxon>Bacteria</taxon>
        <taxon>Bacillati</taxon>
        <taxon>Actinomycetota</taxon>
        <taxon>Actinomycetes</taxon>
        <taxon>Kitasatosporales</taxon>
        <taxon>Streptomycetaceae</taxon>
        <taxon>Actinacidiphila</taxon>
    </lineage>
</organism>
<feature type="domain" description="MobA-like NTP transferase" evidence="7">
    <location>
        <begin position="44"/>
        <end position="154"/>
    </location>
</feature>
<keyword evidence="3 5" id="KW-0547">Nucleotide-binding</keyword>